<dbReference type="PANTHER" id="PTHR23421">
    <property type="entry name" value="BETA-GALACTOSIDASE RELATED"/>
    <property type="match status" value="1"/>
</dbReference>
<evidence type="ECO:0000259" key="3">
    <source>
        <dbReference type="Pfam" id="PF01301"/>
    </source>
</evidence>
<evidence type="ECO:0000256" key="1">
    <source>
        <dbReference type="ARBA" id="ARBA00009809"/>
    </source>
</evidence>
<dbReference type="InterPro" id="IPR017853">
    <property type="entry name" value="GH"/>
</dbReference>
<dbReference type="InterPro" id="IPR031330">
    <property type="entry name" value="Gly_Hdrlase_35_cat"/>
</dbReference>
<dbReference type="InterPro" id="IPR001944">
    <property type="entry name" value="Glycoside_Hdrlase_35"/>
</dbReference>
<feature type="domain" description="Glycoside hydrolase 35 catalytic" evidence="3">
    <location>
        <begin position="37"/>
        <end position="369"/>
    </location>
</feature>
<reference evidence="4 5" key="1">
    <citation type="journal article" date="2019" name="Int. J. Syst. Evol. Microbiol.">
        <title>The Global Catalogue of Microorganisms (GCM) 10K type strain sequencing project: providing services to taxonomists for standard genome sequencing and annotation.</title>
        <authorList>
            <consortium name="The Broad Institute Genomics Platform"/>
            <consortium name="The Broad Institute Genome Sequencing Center for Infectious Disease"/>
            <person name="Wu L."/>
            <person name="Ma J."/>
        </authorList>
    </citation>
    <scope>NUCLEOTIDE SEQUENCE [LARGE SCALE GENOMIC DNA]</scope>
    <source>
        <strain evidence="4 5">JCM 14900</strain>
    </source>
</reference>
<comment type="similarity">
    <text evidence="1 2">Belongs to the glycosyl hydrolase 35 family.</text>
</comment>
<evidence type="ECO:0000313" key="5">
    <source>
        <dbReference type="Proteomes" id="UP001501343"/>
    </source>
</evidence>
<organism evidence="4 5">
    <name type="scientific">Microbacterium aoyamense</name>
    <dbReference type="NCBI Taxonomy" id="344166"/>
    <lineage>
        <taxon>Bacteria</taxon>
        <taxon>Bacillati</taxon>
        <taxon>Actinomycetota</taxon>
        <taxon>Actinomycetes</taxon>
        <taxon>Micrococcales</taxon>
        <taxon>Microbacteriaceae</taxon>
        <taxon>Microbacterium</taxon>
    </lineage>
</organism>
<dbReference type="PRINTS" id="PR00742">
    <property type="entry name" value="GLHYDRLASE35"/>
</dbReference>
<dbReference type="Pfam" id="PF01301">
    <property type="entry name" value="Glyco_hydro_35"/>
    <property type="match status" value="1"/>
</dbReference>
<dbReference type="Gene3D" id="3.20.20.80">
    <property type="entry name" value="Glycosidases"/>
    <property type="match status" value="1"/>
</dbReference>
<evidence type="ECO:0000313" key="4">
    <source>
        <dbReference type="EMBL" id="GAA1924923.1"/>
    </source>
</evidence>
<name>A0ABN2PLK8_9MICO</name>
<dbReference type="EMBL" id="BAAAOF010000002">
    <property type="protein sequence ID" value="GAA1924923.1"/>
    <property type="molecule type" value="Genomic_DNA"/>
</dbReference>
<gene>
    <name evidence="4" type="ORF">GCM10009775_16490</name>
</gene>
<comment type="caution">
    <text evidence="4">The sequence shown here is derived from an EMBL/GenBank/DDBJ whole genome shotgun (WGS) entry which is preliminary data.</text>
</comment>
<dbReference type="SUPFAM" id="SSF51445">
    <property type="entry name" value="(Trans)glycosidases"/>
    <property type="match status" value="1"/>
</dbReference>
<keyword evidence="5" id="KW-1185">Reference proteome</keyword>
<dbReference type="Proteomes" id="UP001501343">
    <property type="component" value="Unassembled WGS sequence"/>
</dbReference>
<accession>A0ABN2PLK8</accession>
<sequence length="742" mass="80121">MDVTITPRAWDAAPAFAPMPAPHESARDLVVTDRAILRGGVPWIPISGELHYSRIPRARWGERARQLRAGGITVASTYVFWLHHVPLRGEPRFDGALDVGAFVDECAGAGLDVALRIGPWAHGEARNGGFPDWVQQATVAHRTDDPAYLALVAEWFGQLAEALDGRARPGGPIIAIQLENELYDRPEHLVTLKRLASEAGIAAPLWTATAWGGAQLPDGEVFPLYGGYGDGFWTEPEAPWDDTFRQHYFFSHVWDDPGVGADVRATQGFGETTMDASPSAFPPATCELAGGMATAYHRRPWPVGADVAAVAHTKIGNGSMWQGYYMYAGGTNPGSGLEESHATGYPNDMTRLSYDFHAPIGQAGDLRESAAVLRGQHAFLDAFGAPLADLPSALPDVLPHSVHDSETLRWAVRSDGASGFVFVNTHQPHEPLGRSAPTRVRIGSDLVFPDRPVDVPSGTLARWPFGLRVGESAVRWATASALTLLPGPTLVLVADDGIPVELAIGEDPARIVEPGAIDDVPVLVLASTDARRIWVRPGAERTLYRTDAQLMWDDADLFVRSDDDEPLVERYDPTTRSWMTLRAAPRGVPALRADVAVTALTPAQDPPVDYGFAGQRHSAPSPEAFDRHAAVFGLELPRWASDPRHDAVLEIDWAGDVGELRLAGATVDDRFWDGSVWTASILDLCLHAGELTLHLLPLAAGSTIWVPESAAARRVASVDALLALDAVRVVSRGPWRAITEST</sequence>
<protein>
    <recommendedName>
        <fullName evidence="3">Glycoside hydrolase 35 catalytic domain-containing protein</fullName>
    </recommendedName>
</protein>
<proteinExistence type="inferred from homology"/>
<dbReference type="RefSeq" id="WP_248147064.1">
    <property type="nucleotide sequence ID" value="NZ_BAAAOF010000002.1"/>
</dbReference>
<evidence type="ECO:0000256" key="2">
    <source>
        <dbReference type="RuleBase" id="RU003679"/>
    </source>
</evidence>